<dbReference type="EMBL" id="PRFC01000105">
    <property type="protein sequence ID" value="PWV07137.1"/>
    <property type="molecule type" value="Genomic_DNA"/>
</dbReference>
<feature type="compositionally biased region" description="Polar residues" evidence="1">
    <location>
        <begin position="52"/>
        <end position="65"/>
    </location>
</feature>
<feature type="compositionally biased region" description="Low complexity" evidence="1">
    <location>
        <begin position="137"/>
        <end position="157"/>
    </location>
</feature>
<sequence>MQVTGVMAMRMTGRVLLVCALCVLWCGDEGVGSPAGGAGGLLGNGGKGAVETTDNSTSAPDSSDLTKGLPKVNQSTETFTGKSLEVDEVNAEQQDVAPGVEDEDGSPSDHLEESLKDDPDQGKTKPEIQNKGQEGRQTPQSQVNVPQQPQPLLHQSQPLPPSAPQPHTPASEKGEGVGENNTGGEGQPSLRVENKGNEDPENLGKEDSLNDPGTKSQSSEQVQTTVPNTVPPEHKTQNGMLTPEQMTNESQSTDTSTNLPEIQKENKEYPASTEGTAQSTSNGSQEQEAEPSTSEEPSPFEEEQSTGTKTTEDARTPDAAATEKSQTGDNERVGDSDGSTAVSHITSPLLLLVVVVCAAAAAAAVVAA</sequence>
<name>A0A2V2WFS9_TRYCR</name>
<dbReference type="VEuPathDB" id="TriTrypDB:TcBrA4_0171040"/>
<feature type="compositionally biased region" description="Low complexity" evidence="1">
    <location>
        <begin position="284"/>
        <end position="297"/>
    </location>
</feature>
<feature type="compositionally biased region" description="Basic and acidic residues" evidence="1">
    <location>
        <begin position="192"/>
        <end position="208"/>
    </location>
</feature>
<dbReference type="VEuPathDB" id="TriTrypDB:TcCLB.510475.100"/>
<feature type="compositionally biased region" description="Basic and acidic residues" evidence="1">
    <location>
        <begin position="107"/>
        <end position="128"/>
    </location>
</feature>
<feature type="signal peptide" evidence="3">
    <location>
        <begin position="1"/>
        <end position="27"/>
    </location>
</feature>
<feature type="transmembrane region" description="Helical" evidence="2">
    <location>
        <begin position="349"/>
        <end position="367"/>
    </location>
</feature>
<dbReference type="VEuPathDB" id="TriTrypDB:TcYC6_0160070"/>
<dbReference type="VEuPathDB" id="TriTrypDB:BCY84_19290"/>
<feature type="compositionally biased region" description="Polar residues" evidence="1">
    <location>
        <begin position="237"/>
        <end position="260"/>
    </location>
</feature>
<keyword evidence="2" id="KW-1133">Transmembrane helix</keyword>
<evidence type="ECO:0000256" key="2">
    <source>
        <dbReference type="SAM" id="Phobius"/>
    </source>
</evidence>
<dbReference type="VEuPathDB" id="TriTrypDB:Tc_MARK_5342"/>
<feature type="chain" id="PRO_5036053432" evidence="3">
    <location>
        <begin position="28"/>
        <end position="368"/>
    </location>
</feature>
<keyword evidence="2" id="KW-0472">Membrane</keyword>
<feature type="compositionally biased region" description="Pro residues" evidence="1">
    <location>
        <begin position="158"/>
        <end position="167"/>
    </location>
</feature>
<comment type="caution">
    <text evidence="5">The sequence shown here is derived from an EMBL/GenBank/DDBJ whole genome shotgun (WGS) entry which is preliminary data.</text>
</comment>
<evidence type="ECO:0000313" key="5">
    <source>
        <dbReference type="EMBL" id="PWV07137.1"/>
    </source>
</evidence>
<dbReference type="Proteomes" id="UP000246078">
    <property type="component" value="Unassembled WGS sequence"/>
</dbReference>
<dbReference type="VEuPathDB" id="TriTrypDB:C4B63_88g109"/>
<dbReference type="VEuPathDB" id="TriTrypDB:TcCLB.503973.120"/>
<organism evidence="5 6">
    <name type="scientific">Trypanosoma cruzi</name>
    <dbReference type="NCBI Taxonomy" id="5693"/>
    <lineage>
        <taxon>Eukaryota</taxon>
        <taxon>Discoba</taxon>
        <taxon>Euglenozoa</taxon>
        <taxon>Kinetoplastea</taxon>
        <taxon>Metakinetoplastina</taxon>
        <taxon>Trypanosomatida</taxon>
        <taxon>Trypanosomatidae</taxon>
        <taxon>Trypanosoma</taxon>
        <taxon>Schizotrypanum</taxon>
    </lineage>
</organism>
<protein>
    <submittedName>
        <fullName evidence="5">Putative mucin-associated surface protein (MASP)</fullName>
    </submittedName>
</protein>
<gene>
    <name evidence="5" type="ORF">C3747_105g105</name>
    <name evidence="4" type="ORF">C3747_105g77</name>
</gene>
<dbReference type="VEuPathDB" id="TriTrypDB:ECC02_009912"/>
<dbReference type="EMBL" id="PRFC01000105">
    <property type="protein sequence ID" value="PWV07127.1"/>
    <property type="molecule type" value="Genomic_DNA"/>
</dbReference>
<dbReference type="VEuPathDB" id="TriTrypDB:C3747_105g77"/>
<evidence type="ECO:0000256" key="3">
    <source>
        <dbReference type="SAM" id="SignalP"/>
    </source>
</evidence>
<dbReference type="AlphaFoldDB" id="A0A2V2WFS9"/>
<evidence type="ECO:0000256" key="1">
    <source>
        <dbReference type="SAM" id="MobiDB-lite"/>
    </source>
</evidence>
<evidence type="ECO:0000313" key="4">
    <source>
        <dbReference type="EMBL" id="PWV07127.1"/>
    </source>
</evidence>
<dbReference type="VEuPathDB" id="TriTrypDB:TCSYLVIO_009606"/>
<feature type="compositionally biased region" description="Polar residues" evidence="1">
    <location>
        <begin position="72"/>
        <end position="81"/>
    </location>
</feature>
<feature type="region of interest" description="Disordered" evidence="1">
    <location>
        <begin position="46"/>
        <end position="342"/>
    </location>
</feature>
<evidence type="ECO:0000313" key="6">
    <source>
        <dbReference type="Proteomes" id="UP000246078"/>
    </source>
</evidence>
<dbReference type="VEuPathDB" id="TriTrypDB:C3747_105g105"/>
<keyword evidence="3" id="KW-0732">Signal</keyword>
<proteinExistence type="predicted"/>
<dbReference type="VEuPathDB" id="TriTrypDB:TcCL_Unassigned04375"/>
<feature type="compositionally biased region" description="Polar residues" evidence="1">
    <location>
        <begin position="211"/>
        <end position="228"/>
    </location>
</feature>
<accession>A0A2V2WFS9</accession>
<keyword evidence="2" id="KW-0812">Transmembrane</keyword>
<dbReference type="VEuPathDB" id="TriTrypDB:TcCLB.508163.230"/>
<dbReference type="VEuPathDB" id="TriTrypDB:TcG_11019"/>
<dbReference type="VEuPathDB" id="TriTrypDB:TCDM_10688"/>
<reference evidence="5 6" key="1">
    <citation type="journal article" date="2018" name="Microb. Genom.">
        <title>Expanding an expanded genome: long-read sequencing of Trypanosoma cruzi.</title>
        <authorList>
            <person name="Berna L."/>
            <person name="Rodriguez M."/>
            <person name="Chiribao M.L."/>
            <person name="Parodi-Talice A."/>
            <person name="Pita S."/>
            <person name="Rijo G."/>
            <person name="Alvarez-Valin F."/>
            <person name="Robello C."/>
        </authorList>
    </citation>
    <scope>NUCLEOTIDE SEQUENCE [LARGE SCALE GENOMIC DNA]</scope>
    <source>
        <strain evidence="5 6">TCC</strain>
    </source>
</reference>
<feature type="compositionally biased region" description="Polar residues" evidence="1">
    <location>
        <begin position="273"/>
        <end position="283"/>
    </location>
</feature>